<reference evidence="2 3" key="1">
    <citation type="submission" date="2017-08" db="EMBL/GenBank/DDBJ databases">
        <title>Infants hospitalized years apart are colonized by the same room-sourced microbial strains.</title>
        <authorList>
            <person name="Brooks B."/>
            <person name="Olm M.R."/>
            <person name="Firek B.A."/>
            <person name="Baker R."/>
            <person name="Thomas B.C."/>
            <person name="Morowitz M.J."/>
            <person name="Banfield J.F."/>
        </authorList>
    </citation>
    <scope>NUCLEOTIDE SEQUENCE [LARGE SCALE GENOMIC DNA]</scope>
    <source>
        <strain evidence="2">S2_003_000_R2_14</strain>
    </source>
</reference>
<dbReference type="EMBL" id="QFQP01000006">
    <property type="protein sequence ID" value="PZR14906.1"/>
    <property type="molecule type" value="Genomic_DNA"/>
</dbReference>
<organism evidence="2 3">
    <name type="scientific">Archangium gephyra</name>
    <dbReference type="NCBI Taxonomy" id="48"/>
    <lineage>
        <taxon>Bacteria</taxon>
        <taxon>Pseudomonadati</taxon>
        <taxon>Myxococcota</taxon>
        <taxon>Myxococcia</taxon>
        <taxon>Myxococcales</taxon>
        <taxon>Cystobacterineae</taxon>
        <taxon>Archangiaceae</taxon>
        <taxon>Archangium</taxon>
    </lineage>
</organism>
<evidence type="ECO:0000313" key="2">
    <source>
        <dbReference type="EMBL" id="PZR14906.1"/>
    </source>
</evidence>
<evidence type="ECO:0000313" key="3">
    <source>
        <dbReference type="Proteomes" id="UP000249061"/>
    </source>
</evidence>
<keyword evidence="1" id="KW-0732">Signal</keyword>
<gene>
    <name evidence="2" type="ORF">DI536_08970</name>
</gene>
<accession>A0A2W5TQN9</accession>
<dbReference type="Proteomes" id="UP000249061">
    <property type="component" value="Unassembled WGS sequence"/>
</dbReference>
<protein>
    <submittedName>
        <fullName evidence="2">Uncharacterized protein</fullName>
    </submittedName>
</protein>
<dbReference type="AlphaFoldDB" id="A0A2W5TQN9"/>
<feature type="signal peptide" evidence="1">
    <location>
        <begin position="1"/>
        <end position="19"/>
    </location>
</feature>
<proteinExistence type="predicted"/>
<comment type="caution">
    <text evidence="2">The sequence shown here is derived from an EMBL/GenBank/DDBJ whole genome shotgun (WGS) entry which is preliminary data.</text>
</comment>
<feature type="chain" id="PRO_5015986750" evidence="1">
    <location>
        <begin position="20"/>
        <end position="122"/>
    </location>
</feature>
<evidence type="ECO:0000256" key="1">
    <source>
        <dbReference type="SAM" id="SignalP"/>
    </source>
</evidence>
<sequence>MYRRALELTLLAVTTLALIATSRQYPCASETVSLNASTTCGEPAAIRFTSTTACTVKVKGGVGSGLPLSGTVELHNANVVDAGVLRGFTWMRAGGVACVASPGDGGLVIDCAALKCGGTLMR</sequence>
<name>A0A2W5TQN9_9BACT</name>